<keyword evidence="3" id="KW-0378">Hydrolase</keyword>
<dbReference type="InterPro" id="IPR000757">
    <property type="entry name" value="Beta-glucanase-like"/>
</dbReference>
<dbReference type="GO" id="GO:0004553">
    <property type="term" value="F:hydrolase activity, hydrolyzing O-glycosyl compounds"/>
    <property type="evidence" value="ECO:0007669"/>
    <property type="project" value="InterPro"/>
</dbReference>
<evidence type="ECO:0000259" key="2">
    <source>
        <dbReference type="PROSITE" id="PS51762"/>
    </source>
</evidence>
<dbReference type="InterPro" id="IPR050546">
    <property type="entry name" value="Glycosyl_Hydrlase_16"/>
</dbReference>
<name>A0A3Q9FQH7_9BACT</name>
<reference evidence="3 4" key="1">
    <citation type="submission" date="2018-12" db="EMBL/GenBank/DDBJ databases">
        <title>Flammeovirga pectinis sp. nov., isolated from the gut of the Korean scallop, Patinopecten yessoensis.</title>
        <authorList>
            <person name="Bae J.-W."/>
            <person name="Jeong Y.-S."/>
            <person name="Kang W."/>
        </authorList>
    </citation>
    <scope>NUCLEOTIDE SEQUENCE [LARGE SCALE GENOMIC DNA]</scope>
    <source>
        <strain evidence="3 4">L12M1</strain>
    </source>
</reference>
<dbReference type="AlphaFoldDB" id="A0A3Q9FQH7"/>
<evidence type="ECO:0000313" key="4">
    <source>
        <dbReference type="Proteomes" id="UP000267268"/>
    </source>
</evidence>
<dbReference type="InterPro" id="IPR013320">
    <property type="entry name" value="ConA-like_dom_sf"/>
</dbReference>
<keyword evidence="4" id="KW-1185">Reference proteome</keyword>
<dbReference type="KEGG" id="fll:EI427_23815"/>
<dbReference type="SUPFAM" id="SSF49899">
    <property type="entry name" value="Concanavalin A-like lectins/glucanases"/>
    <property type="match status" value="1"/>
</dbReference>
<dbReference type="PANTHER" id="PTHR10963:SF55">
    <property type="entry name" value="GLYCOSIDE HYDROLASE FAMILY 16 PROTEIN"/>
    <property type="match status" value="1"/>
</dbReference>
<dbReference type="PROSITE" id="PS51762">
    <property type="entry name" value="GH16_2"/>
    <property type="match status" value="1"/>
</dbReference>
<organism evidence="3 4">
    <name type="scientific">Flammeovirga pectinis</name>
    <dbReference type="NCBI Taxonomy" id="2494373"/>
    <lineage>
        <taxon>Bacteria</taxon>
        <taxon>Pseudomonadati</taxon>
        <taxon>Bacteroidota</taxon>
        <taxon>Cytophagia</taxon>
        <taxon>Cytophagales</taxon>
        <taxon>Flammeovirgaceae</taxon>
        <taxon>Flammeovirga</taxon>
    </lineage>
</organism>
<accession>A0A3Q9FQH7</accession>
<comment type="similarity">
    <text evidence="1">Belongs to the glycosyl hydrolase 16 family.</text>
</comment>
<dbReference type="RefSeq" id="WP_126619772.1">
    <property type="nucleotide sequence ID" value="NZ_CP034563.1"/>
</dbReference>
<sequence length="306" mass="35664">MQVNKFHIFIFLLYIFSCNQITSNDTVDVNVKEKNQPLPLFNFDPANDWVINEEISDNFNGTEIDSTKWFVQGKNNTFYKWKGNAPSEYAAHNVFLKDGKLIIKALWEPNYSFSNVTMEGRNYENVTTGAIVSKHTFLNGYLEVRAKTAASSLCSSIWGVGKQSGLDIFQQIPLPKTTLSKPFYNVAVNNGEKMNIEKLDTYFNYTYDLPKMVSNDYHIYGCEWNENYIKLYFDGKLIYHLKKEDLNGAWVLNNPLELWIDMQTKLNYGLPRENELPSQFEIDYIRLWQKKKENLLSQQFINLNAI</sequence>
<dbReference type="Proteomes" id="UP000267268">
    <property type="component" value="Chromosome 2"/>
</dbReference>
<dbReference type="GO" id="GO:0005975">
    <property type="term" value="P:carbohydrate metabolic process"/>
    <property type="evidence" value="ECO:0007669"/>
    <property type="project" value="InterPro"/>
</dbReference>
<dbReference type="EMBL" id="CP034563">
    <property type="protein sequence ID" value="AZQ65244.1"/>
    <property type="molecule type" value="Genomic_DNA"/>
</dbReference>
<evidence type="ECO:0000256" key="1">
    <source>
        <dbReference type="ARBA" id="ARBA00006865"/>
    </source>
</evidence>
<gene>
    <name evidence="3" type="ORF">EI427_23815</name>
</gene>
<dbReference type="OrthoDB" id="1421570at2"/>
<evidence type="ECO:0000313" key="3">
    <source>
        <dbReference type="EMBL" id="AZQ65244.1"/>
    </source>
</evidence>
<dbReference type="Pfam" id="PF00722">
    <property type="entry name" value="Glyco_hydro_16"/>
    <property type="match status" value="1"/>
</dbReference>
<protein>
    <submittedName>
        <fullName evidence="3">Glycosyl hydrolase family protein</fullName>
    </submittedName>
</protein>
<proteinExistence type="inferred from homology"/>
<dbReference type="Gene3D" id="2.60.120.200">
    <property type="match status" value="1"/>
</dbReference>
<feature type="domain" description="GH16" evidence="2">
    <location>
        <begin position="31"/>
        <end position="293"/>
    </location>
</feature>
<dbReference type="PANTHER" id="PTHR10963">
    <property type="entry name" value="GLYCOSYL HYDROLASE-RELATED"/>
    <property type="match status" value="1"/>
</dbReference>